<evidence type="ECO:0000313" key="2">
    <source>
        <dbReference type="EMBL" id="ASF48400.1"/>
    </source>
</evidence>
<reference evidence="2 3" key="1">
    <citation type="submission" date="2017-06" db="EMBL/GenBank/DDBJ databases">
        <title>Genome Sequencing of the methanotroph Methylovulum psychrotolerants str. HV10-M2 isolated from a high-altitude environment.</title>
        <authorList>
            <person name="Mateos-Rivera A."/>
        </authorList>
    </citation>
    <scope>NUCLEOTIDE SEQUENCE [LARGE SCALE GENOMIC DNA]</scope>
    <source>
        <strain evidence="2 3">HV10_M2</strain>
    </source>
</reference>
<dbReference type="InterPro" id="IPR009061">
    <property type="entry name" value="DNA-bd_dom_put_sf"/>
</dbReference>
<gene>
    <name evidence="2" type="ORF">CEK71_21345</name>
</gene>
<name>A0A1Z4C4G6_9GAMM</name>
<dbReference type="InterPro" id="IPR041657">
    <property type="entry name" value="HTH_17"/>
</dbReference>
<protein>
    <recommendedName>
        <fullName evidence="1">Helix-turn-helix domain-containing protein</fullName>
    </recommendedName>
</protein>
<dbReference type="RefSeq" id="WP_088621269.1">
    <property type="nucleotide sequence ID" value="NZ_CP022129.1"/>
</dbReference>
<proteinExistence type="predicted"/>
<dbReference type="EMBL" id="CP022129">
    <property type="protein sequence ID" value="ASF48400.1"/>
    <property type="molecule type" value="Genomic_DNA"/>
</dbReference>
<dbReference type="OrthoDB" id="5609458at2"/>
<organism evidence="2 3">
    <name type="scientific">Methylovulum psychrotolerans</name>
    <dbReference type="NCBI Taxonomy" id="1704499"/>
    <lineage>
        <taxon>Bacteria</taxon>
        <taxon>Pseudomonadati</taxon>
        <taxon>Pseudomonadota</taxon>
        <taxon>Gammaproteobacteria</taxon>
        <taxon>Methylococcales</taxon>
        <taxon>Methylococcaceae</taxon>
        <taxon>Methylovulum</taxon>
    </lineage>
</organism>
<dbReference type="Pfam" id="PF12728">
    <property type="entry name" value="HTH_17"/>
    <property type="match status" value="1"/>
</dbReference>
<accession>A0A1Z4C4G6</accession>
<dbReference type="KEGG" id="mpsy:CEK71_21345"/>
<dbReference type="SUPFAM" id="SSF46955">
    <property type="entry name" value="Putative DNA-binding domain"/>
    <property type="match status" value="1"/>
</dbReference>
<dbReference type="Proteomes" id="UP000197019">
    <property type="component" value="Chromosome"/>
</dbReference>
<dbReference type="AlphaFoldDB" id="A0A1Z4C4G6"/>
<sequence>MEDNKTKANTALKDTAWLAQRLGLSVSTVERLRGRGLGDIPPHVTIGRSVRYDEVMVERWLAGQLQSNSGKGVGHDAA</sequence>
<evidence type="ECO:0000313" key="3">
    <source>
        <dbReference type="Proteomes" id="UP000197019"/>
    </source>
</evidence>
<keyword evidence="3" id="KW-1185">Reference proteome</keyword>
<evidence type="ECO:0000259" key="1">
    <source>
        <dbReference type="Pfam" id="PF12728"/>
    </source>
</evidence>
<feature type="domain" description="Helix-turn-helix" evidence="1">
    <location>
        <begin position="18"/>
        <end position="64"/>
    </location>
</feature>